<organism evidence="1 2">
    <name type="scientific">Alteromonas australica</name>
    <dbReference type="NCBI Taxonomy" id="589873"/>
    <lineage>
        <taxon>Bacteria</taxon>
        <taxon>Pseudomonadati</taxon>
        <taxon>Pseudomonadota</taxon>
        <taxon>Gammaproteobacteria</taxon>
        <taxon>Alteromonadales</taxon>
        <taxon>Alteromonadaceae</taxon>
        <taxon>Alteromonas/Salinimonas group</taxon>
        <taxon>Alteromonas</taxon>
    </lineage>
</organism>
<dbReference type="AlphaFoldDB" id="A0A350P902"/>
<reference evidence="1 2" key="1">
    <citation type="journal article" date="2018" name="Nat. Biotechnol.">
        <title>A standardized bacterial taxonomy based on genome phylogeny substantially revises the tree of life.</title>
        <authorList>
            <person name="Parks D.H."/>
            <person name="Chuvochina M."/>
            <person name="Waite D.W."/>
            <person name="Rinke C."/>
            <person name="Skarshewski A."/>
            <person name="Chaumeil P.A."/>
            <person name="Hugenholtz P."/>
        </authorList>
    </citation>
    <scope>NUCLEOTIDE SEQUENCE [LARGE SCALE GENOMIC DNA]</scope>
    <source>
        <strain evidence="1">UBA11978</strain>
    </source>
</reference>
<evidence type="ECO:0000313" key="2">
    <source>
        <dbReference type="Proteomes" id="UP000263517"/>
    </source>
</evidence>
<comment type="caution">
    <text evidence="1">The sequence shown here is derived from an EMBL/GenBank/DDBJ whole genome shotgun (WGS) entry which is preliminary data.</text>
</comment>
<feature type="non-terminal residue" evidence="1">
    <location>
        <position position="1"/>
    </location>
</feature>
<gene>
    <name evidence="1" type="ORF">DCW74_18800</name>
</gene>
<sequence>DSAWPIVSLCLYNEFTTWTALVNVLVEKAGEPLIKASSLAVDLTPGERMEIDNVHEPIVKLRYLTNHISNGIHLYAVIMTFYPGASPGTPFFQTKLEAITHAVRNSQHFDIADYNPNVITNTNIDTASSAA</sequence>
<protein>
    <submittedName>
        <fullName evidence="1">Uncharacterized protein</fullName>
    </submittedName>
</protein>
<name>A0A350P902_9ALTE</name>
<accession>A0A350P902</accession>
<proteinExistence type="predicted"/>
<evidence type="ECO:0000313" key="1">
    <source>
        <dbReference type="EMBL" id="HAW77769.1"/>
    </source>
</evidence>
<dbReference type="Proteomes" id="UP000263517">
    <property type="component" value="Unassembled WGS sequence"/>
</dbReference>
<dbReference type="EMBL" id="DNAN01000658">
    <property type="protein sequence ID" value="HAW77769.1"/>
    <property type="molecule type" value="Genomic_DNA"/>
</dbReference>